<dbReference type="PANTHER" id="PTHR43214">
    <property type="entry name" value="TWO-COMPONENT RESPONSE REGULATOR"/>
    <property type="match status" value="1"/>
</dbReference>
<evidence type="ECO:0000256" key="1">
    <source>
        <dbReference type="ARBA" id="ARBA00022553"/>
    </source>
</evidence>
<dbReference type="SUPFAM" id="SSF46894">
    <property type="entry name" value="C-terminal effector domain of the bipartite response regulators"/>
    <property type="match status" value="1"/>
</dbReference>
<dbReference type="PROSITE" id="PS50110">
    <property type="entry name" value="RESPONSE_REGULATORY"/>
    <property type="match status" value="1"/>
</dbReference>
<reference evidence="9" key="1">
    <citation type="journal article" date="2019" name="Int. J. Syst. Evol. Microbiol.">
        <title>The Global Catalogue of Microorganisms (GCM) 10K type strain sequencing project: providing services to taxonomists for standard genome sequencing and annotation.</title>
        <authorList>
            <consortium name="The Broad Institute Genomics Platform"/>
            <consortium name="The Broad Institute Genome Sequencing Center for Infectious Disease"/>
            <person name="Wu L."/>
            <person name="Ma J."/>
        </authorList>
    </citation>
    <scope>NUCLEOTIDE SEQUENCE [LARGE SCALE GENOMIC DNA]</scope>
    <source>
        <strain evidence="9">JCM 17919</strain>
    </source>
</reference>
<gene>
    <name evidence="8" type="primary">rqpR</name>
    <name evidence="8" type="ORF">GCM10023184_07700</name>
</gene>
<dbReference type="Gene3D" id="3.40.50.2300">
    <property type="match status" value="1"/>
</dbReference>
<sequence length="209" mass="22913">MLRILIADEQPVVRRGIRDILKEEYPSSEIVEIEDLDTLLQRALRETWDLAISDISIHGCTGFDALDRIHVAAPSLPVLIVSGLPEEQFAVRVLRAGAAGYLSKDLAPEELIRAVRTVLGGRKYITARAAETLLTTVQHGSGRPPHELLSDREFEVFRLLAAGAAITDIAAQLALSATTVSTYRARLLTKMKCSSNADLVRYALQNGIK</sequence>
<dbReference type="RefSeq" id="WP_345253543.1">
    <property type="nucleotide sequence ID" value="NZ_BAABGY010000002.1"/>
</dbReference>
<dbReference type="PRINTS" id="PR00038">
    <property type="entry name" value="HTHLUXR"/>
</dbReference>
<accession>A0ABP8GCJ3</accession>
<comment type="caution">
    <text evidence="8">The sequence shown here is derived from an EMBL/GenBank/DDBJ whole genome shotgun (WGS) entry which is preliminary data.</text>
</comment>
<dbReference type="InterPro" id="IPR058245">
    <property type="entry name" value="NreC/VraR/RcsB-like_REC"/>
</dbReference>
<organism evidence="8 9">
    <name type="scientific">Flaviaesturariibacter amylovorans</name>
    <dbReference type="NCBI Taxonomy" id="1084520"/>
    <lineage>
        <taxon>Bacteria</taxon>
        <taxon>Pseudomonadati</taxon>
        <taxon>Bacteroidota</taxon>
        <taxon>Chitinophagia</taxon>
        <taxon>Chitinophagales</taxon>
        <taxon>Chitinophagaceae</taxon>
        <taxon>Flaviaestuariibacter</taxon>
    </lineage>
</organism>
<keyword evidence="1 5" id="KW-0597">Phosphoprotein</keyword>
<feature type="modified residue" description="4-aspartylphosphate" evidence="5">
    <location>
        <position position="54"/>
    </location>
</feature>
<evidence type="ECO:0000256" key="2">
    <source>
        <dbReference type="ARBA" id="ARBA00023015"/>
    </source>
</evidence>
<keyword evidence="2" id="KW-0805">Transcription regulation</keyword>
<evidence type="ECO:0000259" key="7">
    <source>
        <dbReference type="PROSITE" id="PS50110"/>
    </source>
</evidence>
<keyword evidence="3" id="KW-0238">DNA-binding</keyword>
<evidence type="ECO:0000313" key="8">
    <source>
        <dbReference type="EMBL" id="GAA4321710.1"/>
    </source>
</evidence>
<dbReference type="Pfam" id="PF00072">
    <property type="entry name" value="Response_reg"/>
    <property type="match status" value="1"/>
</dbReference>
<feature type="domain" description="HTH luxR-type" evidence="6">
    <location>
        <begin position="142"/>
        <end position="207"/>
    </location>
</feature>
<evidence type="ECO:0000256" key="5">
    <source>
        <dbReference type="PROSITE-ProRule" id="PRU00169"/>
    </source>
</evidence>
<dbReference type="InterPro" id="IPR001789">
    <property type="entry name" value="Sig_transdc_resp-reg_receiver"/>
</dbReference>
<protein>
    <submittedName>
        <fullName evidence="8">Response regulator transcription factor RqpR</fullName>
    </submittedName>
</protein>
<proteinExistence type="predicted"/>
<keyword evidence="4" id="KW-0804">Transcription</keyword>
<dbReference type="InterPro" id="IPR016032">
    <property type="entry name" value="Sig_transdc_resp-reg_C-effctor"/>
</dbReference>
<dbReference type="InterPro" id="IPR011006">
    <property type="entry name" value="CheY-like_superfamily"/>
</dbReference>
<keyword evidence="9" id="KW-1185">Reference proteome</keyword>
<dbReference type="CDD" id="cd06170">
    <property type="entry name" value="LuxR_C_like"/>
    <property type="match status" value="1"/>
</dbReference>
<dbReference type="EMBL" id="BAABGY010000002">
    <property type="protein sequence ID" value="GAA4321710.1"/>
    <property type="molecule type" value="Genomic_DNA"/>
</dbReference>
<dbReference type="CDD" id="cd17535">
    <property type="entry name" value="REC_NarL-like"/>
    <property type="match status" value="1"/>
</dbReference>
<evidence type="ECO:0000256" key="3">
    <source>
        <dbReference type="ARBA" id="ARBA00023125"/>
    </source>
</evidence>
<dbReference type="PANTHER" id="PTHR43214:SF41">
    <property type="entry name" value="NITRATE_NITRITE RESPONSE REGULATOR PROTEIN NARP"/>
    <property type="match status" value="1"/>
</dbReference>
<dbReference type="SMART" id="SM00448">
    <property type="entry name" value="REC"/>
    <property type="match status" value="1"/>
</dbReference>
<dbReference type="SUPFAM" id="SSF52172">
    <property type="entry name" value="CheY-like"/>
    <property type="match status" value="1"/>
</dbReference>
<dbReference type="SMART" id="SM00421">
    <property type="entry name" value="HTH_LUXR"/>
    <property type="match status" value="1"/>
</dbReference>
<feature type="domain" description="Response regulatory" evidence="7">
    <location>
        <begin position="3"/>
        <end position="119"/>
    </location>
</feature>
<dbReference type="InterPro" id="IPR039420">
    <property type="entry name" value="WalR-like"/>
</dbReference>
<evidence type="ECO:0000313" key="9">
    <source>
        <dbReference type="Proteomes" id="UP001501725"/>
    </source>
</evidence>
<dbReference type="Pfam" id="PF00196">
    <property type="entry name" value="GerE"/>
    <property type="match status" value="1"/>
</dbReference>
<dbReference type="Proteomes" id="UP001501725">
    <property type="component" value="Unassembled WGS sequence"/>
</dbReference>
<dbReference type="PROSITE" id="PS50043">
    <property type="entry name" value="HTH_LUXR_2"/>
    <property type="match status" value="1"/>
</dbReference>
<name>A0ABP8GCJ3_9BACT</name>
<evidence type="ECO:0000259" key="6">
    <source>
        <dbReference type="PROSITE" id="PS50043"/>
    </source>
</evidence>
<evidence type="ECO:0000256" key="4">
    <source>
        <dbReference type="ARBA" id="ARBA00023163"/>
    </source>
</evidence>
<dbReference type="InterPro" id="IPR000792">
    <property type="entry name" value="Tscrpt_reg_LuxR_C"/>
</dbReference>